<dbReference type="InterPro" id="IPR052894">
    <property type="entry name" value="AsmA-related"/>
</dbReference>
<comment type="caution">
    <text evidence="2">The sequence shown here is derived from an EMBL/GenBank/DDBJ whole genome shotgun (WGS) entry which is preliminary data.</text>
</comment>
<dbReference type="PANTHER" id="PTHR30441">
    <property type="entry name" value="DUF748 DOMAIN-CONTAINING PROTEIN"/>
    <property type="match status" value="1"/>
</dbReference>
<keyword evidence="3" id="KW-1185">Reference proteome</keyword>
<evidence type="ECO:0000313" key="2">
    <source>
        <dbReference type="EMBL" id="MEI4548188.1"/>
    </source>
</evidence>
<dbReference type="RefSeq" id="WP_336434253.1">
    <property type="nucleotide sequence ID" value="NZ_JBAWKS010000001.1"/>
</dbReference>
<name>A0ABU8EPP1_9GAMM</name>
<protein>
    <submittedName>
        <fullName evidence="2">AsmA family protein</fullName>
    </submittedName>
</protein>
<organism evidence="2 3">
    <name type="scientific">Pseudoalteromonas spongiae</name>
    <dbReference type="NCBI Taxonomy" id="298657"/>
    <lineage>
        <taxon>Bacteria</taxon>
        <taxon>Pseudomonadati</taxon>
        <taxon>Pseudomonadota</taxon>
        <taxon>Gammaproteobacteria</taxon>
        <taxon>Alteromonadales</taxon>
        <taxon>Pseudoalteromonadaceae</taxon>
        <taxon>Pseudoalteromonas</taxon>
    </lineage>
</organism>
<sequence>MKTLAKVIGFLLLGLIALIVALPFIIPVDFIFKQVTQSVEQTTGRTLEIKGDKSLSVFPALKLELNDVTFANFEQGSKPNMAAMEQLAIHIPYLSVLSGDIKLEKFVIKNPEILLEKMPNGEVNWQLVNASGTTEQNKAPEQQGKAKSLPEGVDIQLGEVAIYGGSFTFIDHQNNTSQKVTDLDLAIQLPSLKKDLKVEGAVTYMAEKFELDVTLNTPEKLLLDQDFTLKTALDSRLVALTFDGLVAKQMTDFSGKLDVTGDSVKALAKWQNQALTAKENAFNKFSIASEMRFAGQEFNLSKLDASLDDLAIKGSAKVALTKVPKITANVDLGMLNVNPYLPESIDVPEESTEQSTDTPSKPQPIVWDDSEIDLSALNSVNADIKIAATGFQFKEIKLGETKLSLKLNNGTAQLGLDKFKAYEGDGTGQVVLIAKRAPYKLNTSFSFDGIQAEPLLTDAVGFDKLMGKGLLTIALNSQGQSQKQFIESLHGSVGFGFNDGAVKGANIAAMVRSAEQLIKGGGLDAKGLEKGFDNAEKTDFSELAGNFQFSEGVSKQNELTLKSPLIRVTGNGDIDLPATKINYRLVTGIVDSIEGQGTQDKSTGFKIPIRLKGPLHDVQVKPDIGEAAKDKAKDKIKDKLKDLFNKE</sequence>
<dbReference type="PANTHER" id="PTHR30441:SF4">
    <property type="entry name" value="PROTEIN ASMA"/>
    <property type="match status" value="1"/>
</dbReference>
<feature type="domain" description="AsmA" evidence="1">
    <location>
        <begin position="294"/>
        <end position="558"/>
    </location>
</feature>
<accession>A0ABU8EPP1</accession>
<gene>
    <name evidence="2" type="ORF">WAE96_00465</name>
</gene>
<dbReference type="EMBL" id="JBAWKS010000001">
    <property type="protein sequence ID" value="MEI4548188.1"/>
    <property type="molecule type" value="Genomic_DNA"/>
</dbReference>
<dbReference type="Pfam" id="PF05170">
    <property type="entry name" value="AsmA"/>
    <property type="match status" value="2"/>
</dbReference>
<evidence type="ECO:0000313" key="3">
    <source>
        <dbReference type="Proteomes" id="UP001382455"/>
    </source>
</evidence>
<dbReference type="Proteomes" id="UP001382455">
    <property type="component" value="Unassembled WGS sequence"/>
</dbReference>
<feature type="domain" description="AsmA" evidence="1">
    <location>
        <begin position="1"/>
        <end position="282"/>
    </location>
</feature>
<proteinExistence type="predicted"/>
<reference evidence="2 3" key="1">
    <citation type="submission" date="2023-12" db="EMBL/GenBank/DDBJ databases">
        <title>Friends and Foes: Symbiotic and Algicidal bacterial influence on Karenia brevis blooms.</title>
        <authorList>
            <person name="Fei C."/>
            <person name="Mohamed A.R."/>
            <person name="Booker A."/>
            <person name="Arshad M."/>
            <person name="Klass S."/>
            <person name="Ahn S."/>
            <person name="Gilbert P.M."/>
            <person name="Heil C.A."/>
            <person name="Martinez J.M."/>
            <person name="Amin S.A."/>
        </authorList>
    </citation>
    <scope>NUCLEOTIDE SEQUENCE [LARGE SCALE GENOMIC DNA]</scope>
    <source>
        <strain evidence="2 3">CE15</strain>
    </source>
</reference>
<evidence type="ECO:0000259" key="1">
    <source>
        <dbReference type="Pfam" id="PF05170"/>
    </source>
</evidence>
<dbReference type="InterPro" id="IPR007844">
    <property type="entry name" value="AsmA"/>
</dbReference>